<reference evidence="5" key="3">
    <citation type="submission" date="2023-03" db="UniProtKB">
        <authorList>
            <consortium name="EnsemblPlants"/>
        </authorList>
    </citation>
    <scope>IDENTIFICATION</scope>
    <source>
        <strain evidence="5">cv. Chiifu-401-42</strain>
    </source>
</reference>
<dbReference type="PANTHER" id="PTHR22975">
    <property type="entry name" value="UBIQUITIN SPECIFIC PROTEINASE"/>
    <property type="match status" value="1"/>
</dbReference>
<keyword evidence="2" id="KW-0378">Hydrolase</keyword>
<sequence>MELDDVEVKKLCRKVIRYADGDHTKCRAIGMEKFSSAEECRTHLEQEHAADFKPHSAKDMVKRIGKTWAYKILVGVWEPVDAVAAVGMIKTQLAYVKAFTSKSRKKGWSNEWPLAAVEERNSVSGNLESALGEGAARYNSALDMTALMNINVLKEDIKYNKQPFHGNLEEQVPYELQNLFSAVVSGEIKTEGVYSFILRDLLASLEEAKSMSSGAAEVLVTILESWHRWTNLERESLVTRLFTLEENERMHCRKCRRMPNYPEQSSYGIVMAADSIRDLKCTFRNMKFVDILKVMRMEYKMLCDIKSGGCGTTNFVHHVISRCPSIFIIVLEWEKSETEKEIFETTKALEWEIDISRLYKGLEQNTNYRLVSMVGYGEEEREHICMAYEKSRWVNLRRESLAGEVVGNNWKNVVRFCGERKVRPEILFYEELPDP</sequence>
<protein>
    <recommendedName>
        <fullName evidence="7">DUF629 domain-containing protein</fullName>
    </recommendedName>
</protein>
<proteinExistence type="predicted"/>
<dbReference type="EnsemblPlants" id="Bra029303.1">
    <property type="protein sequence ID" value="Bra029303.1-P"/>
    <property type="gene ID" value="Bra029303"/>
</dbReference>
<dbReference type="STRING" id="51351.M4EKI6"/>
<dbReference type="GO" id="GO:0004843">
    <property type="term" value="F:cysteine-type deubiquitinase activity"/>
    <property type="evidence" value="ECO:0007669"/>
    <property type="project" value="InterPro"/>
</dbReference>
<dbReference type="InParanoid" id="M4EKI6"/>
<evidence type="ECO:0000259" key="3">
    <source>
        <dbReference type="Pfam" id="PF00443"/>
    </source>
</evidence>
<keyword evidence="6" id="KW-1185">Reference proteome</keyword>
<accession>M4EKI6</accession>
<dbReference type="eggNOG" id="KOG1887">
    <property type="taxonomic scope" value="Eukaryota"/>
</dbReference>
<reference evidence="5 6" key="2">
    <citation type="journal article" date="2018" name="Hortic Res">
        <title>Improved Brassica rapa reference genome by single-molecule sequencing and chromosome conformation capture technologies.</title>
        <authorList>
            <person name="Zhang L."/>
            <person name="Cai X."/>
            <person name="Wu J."/>
            <person name="Liu M."/>
            <person name="Grob S."/>
            <person name="Cheng F."/>
            <person name="Liang J."/>
            <person name="Cai C."/>
            <person name="Liu Z."/>
            <person name="Liu B."/>
            <person name="Wang F."/>
            <person name="Li S."/>
            <person name="Liu F."/>
            <person name="Li X."/>
            <person name="Cheng L."/>
            <person name="Yang W."/>
            <person name="Li M.H."/>
            <person name="Grossniklaus U."/>
            <person name="Zheng H."/>
            <person name="Wang X."/>
        </authorList>
    </citation>
    <scope>NUCLEOTIDE SEQUENCE [LARGE SCALE GENOMIC DNA]</scope>
    <source>
        <strain evidence="5 6">cv. Chiifu-401-42</strain>
    </source>
</reference>
<name>M4EKI6_BRACM</name>
<dbReference type="GO" id="GO:0016579">
    <property type="term" value="P:protein deubiquitination"/>
    <property type="evidence" value="ECO:0007669"/>
    <property type="project" value="InterPro"/>
</dbReference>
<dbReference type="Pfam" id="PF04780">
    <property type="entry name" value="DUF629"/>
    <property type="match status" value="1"/>
</dbReference>
<evidence type="ECO:0008006" key="7">
    <source>
        <dbReference type="Google" id="ProtNLM"/>
    </source>
</evidence>
<dbReference type="Gene3D" id="3.90.70.10">
    <property type="entry name" value="Cysteine proteinases"/>
    <property type="match status" value="1"/>
</dbReference>
<dbReference type="Pfam" id="PF00443">
    <property type="entry name" value="UCH"/>
    <property type="match status" value="1"/>
</dbReference>
<evidence type="ECO:0000256" key="1">
    <source>
        <dbReference type="ARBA" id="ARBA00022786"/>
    </source>
</evidence>
<feature type="domain" description="DUF629" evidence="4">
    <location>
        <begin position="25"/>
        <end position="123"/>
    </location>
</feature>
<evidence type="ECO:0000313" key="6">
    <source>
        <dbReference type="Proteomes" id="UP000011750"/>
    </source>
</evidence>
<feature type="domain" description="Peptidase C19 ubiquitin carboxyl-terminal hydrolase" evidence="3">
    <location>
        <begin position="145"/>
        <end position="429"/>
    </location>
</feature>
<dbReference type="InterPro" id="IPR038765">
    <property type="entry name" value="Papain-like_cys_pep_sf"/>
</dbReference>
<evidence type="ECO:0000259" key="4">
    <source>
        <dbReference type="Pfam" id="PF04780"/>
    </source>
</evidence>
<reference evidence="5 6" key="1">
    <citation type="journal article" date="2011" name="Nat. Genet.">
        <title>The genome of the mesopolyploid crop species Brassica rapa.</title>
        <authorList>
            <consortium name="Brassica rapa Genome Sequencing Project Consortium"/>
            <person name="Wang X."/>
            <person name="Wang H."/>
            <person name="Wang J."/>
            <person name="Sun R."/>
            <person name="Wu J."/>
            <person name="Liu S."/>
            <person name="Bai Y."/>
            <person name="Mun J.H."/>
            <person name="Bancroft I."/>
            <person name="Cheng F."/>
            <person name="Huang S."/>
            <person name="Li X."/>
            <person name="Hua W."/>
            <person name="Wang J."/>
            <person name="Wang X."/>
            <person name="Freeling M."/>
            <person name="Pires J.C."/>
            <person name="Paterson A.H."/>
            <person name="Chalhoub B."/>
            <person name="Wang B."/>
            <person name="Hayward A."/>
            <person name="Sharpe A.G."/>
            <person name="Park B.S."/>
            <person name="Weisshaar B."/>
            <person name="Liu B."/>
            <person name="Li B."/>
            <person name="Liu B."/>
            <person name="Tong C."/>
            <person name="Song C."/>
            <person name="Duran C."/>
            <person name="Peng C."/>
            <person name="Geng C."/>
            <person name="Koh C."/>
            <person name="Lin C."/>
            <person name="Edwards D."/>
            <person name="Mu D."/>
            <person name="Shen D."/>
            <person name="Soumpourou E."/>
            <person name="Li F."/>
            <person name="Fraser F."/>
            <person name="Conant G."/>
            <person name="Lassalle G."/>
            <person name="King G.J."/>
            <person name="Bonnema G."/>
            <person name="Tang H."/>
            <person name="Wang H."/>
            <person name="Belcram H."/>
            <person name="Zhou H."/>
            <person name="Hirakawa H."/>
            <person name="Abe H."/>
            <person name="Guo H."/>
            <person name="Wang H."/>
            <person name="Jin H."/>
            <person name="Parkin I.A."/>
            <person name="Batley J."/>
            <person name="Kim J.S."/>
            <person name="Just J."/>
            <person name="Li J."/>
            <person name="Xu J."/>
            <person name="Deng J."/>
            <person name="Kim J.A."/>
            <person name="Li J."/>
            <person name="Yu J."/>
            <person name="Meng J."/>
            <person name="Wang J."/>
            <person name="Min J."/>
            <person name="Poulain J."/>
            <person name="Wang J."/>
            <person name="Hatakeyama K."/>
            <person name="Wu K."/>
            <person name="Wang L."/>
            <person name="Fang L."/>
            <person name="Trick M."/>
            <person name="Links M.G."/>
            <person name="Zhao M."/>
            <person name="Jin M."/>
            <person name="Ramchiary N."/>
            <person name="Drou N."/>
            <person name="Berkman P.J."/>
            <person name="Cai Q."/>
            <person name="Huang Q."/>
            <person name="Li R."/>
            <person name="Tabata S."/>
            <person name="Cheng S."/>
            <person name="Zhang S."/>
            <person name="Zhang S."/>
            <person name="Huang S."/>
            <person name="Sato S."/>
            <person name="Sun S."/>
            <person name="Kwon S.J."/>
            <person name="Choi S.R."/>
            <person name="Lee T.H."/>
            <person name="Fan W."/>
            <person name="Zhao X."/>
            <person name="Tan X."/>
            <person name="Xu X."/>
            <person name="Wang Y."/>
            <person name="Qiu Y."/>
            <person name="Yin Y."/>
            <person name="Li Y."/>
            <person name="Du Y."/>
            <person name="Liao Y."/>
            <person name="Lim Y."/>
            <person name="Narusaka Y."/>
            <person name="Wang Y."/>
            <person name="Wang Z."/>
            <person name="Li Z."/>
            <person name="Wang Z."/>
            <person name="Xiong Z."/>
            <person name="Zhang Z."/>
        </authorList>
    </citation>
    <scope>NUCLEOTIDE SEQUENCE [LARGE SCALE GENOMIC DNA]</scope>
    <source>
        <strain evidence="5 6">cv. Chiifu-401-42</strain>
    </source>
</reference>
<dbReference type="AlphaFoldDB" id="M4EKI6"/>
<evidence type="ECO:0000313" key="5">
    <source>
        <dbReference type="EnsemblPlants" id="Bra029303.1-P"/>
    </source>
</evidence>
<dbReference type="InterPro" id="IPR006865">
    <property type="entry name" value="DUF629"/>
</dbReference>
<dbReference type="PANTHER" id="PTHR22975:SF23">
    <property type="entry name" value="F6D8.33-RELATED"/>
    <property type="match status" value="1"/>
</dbReference>
<dbReference type="Proteomes" id="UP000011750">
    <property type="component" value="Chromosome A02"/>
</dbReference>
<organism evidence="5 6">
    <name type="scientific">Brassica campestris</name>
    <name type="common">Field mustard</name>
    <dbReference type="NCBI Taxonomy" id="3711"/>
    <lineage>
        <taxon>Eukaryota</taxon>
        <taxon>Viridiplantae</taxon>
        <taxon>Streptophyta</taxon>
        <taxon>Embryophyta</taxon>
        <taxon>Tracheophyta</taxon>
        <taxon>Spermatophyta</taxon>
        <taxon>Magnoliopsida</taxon>
        <taxon>eudicotyledons</taxon>
        <taxon>Gunneridae</taxon>
        <taxon>Pentapetalae</taxon>
        <taxon>rosids</taxon>
        <taxon>malvids</taxon>
        <taxon>Brassicales</taxon>
        <taxon>Brassicaceae</taxon>
        <taxon>Brassiceae</taxon>
        <taxon>Brassica</taxon>
    </lineage>
</organism>
<evidence type="ECO:0000256" key="2">
    <source>
        <dbReference type="ARBA" id="ARBA00022801"/>
    </source>
</evidence>
<dbReference type="InterPro" id="IPR001394">
    <property type="entry name" value="Peptidase_C19_UCH"/>
</dbReference>
<dbReference type="Gramene" id="Bra029303.1">
    <property type="protein sequence ID" value="Bra029303.1-P"/>
    <property type="gene ID" value="Bra029303"/>
</dbReference>
<dbReference type="SUPFAM" id="SSF54001">
    <property type="entry name" value="Cysteine proteinases"/>
    <property type="match status" value="1"/>
</dbReference>
<dbReference type="InterPro" id="IPR052398">
    <property type="entry name" value="Ubiquitin_hydrolase_53/54"/>
</dbReference>
<dbReference type="HOGENOM" id="CLU_630666_0_0_1"/>
<keyword evidence="1" id="KW-0833">Ubl conjugation pathway</keyword>